<comment type="caution">
    <text evidence="2">The sequence shown here is derived from an EMBL/GenBank/DDBJ whole genome shotgun (WGS) entry which is preliminary data.</text>
</comment>
<gene>
    <name evidence="2" type="ORF">B0H16DRAFT_1745870</name>
</gene>
<feature type="region of interest" description="Disordered" evidence="1">
    <location>
        <begin position="1"/>
        <end position="22"/>
    </location>
</feature>
<dbReference type="EMBL" id="JARKIB010000420">
    <property type="protein sequence ID" value="KAJ7709330.1"/>
    <property type="molecule type" value="Genomic_DNA"/>
</dbReference>
<feature type="compositionally biased region" description="Acidic residues" evidence="1">
    <location>
        <begin position="149"/>
        <end position="164"/>
    </location>
</feature>
<dbReference type="AlphaFoldDB" id="A0AAD7H0A1"/>
<evidence type="ECO:0000313" key="2">
    <source>
        <dbReference type="EMBL" id="KAJ7709330.1"/>
    </source>
</evidence>
<proteinExistence type="predicted"/>
<keyword evidence="3" id="KW-1185">Reference proteome</keyword>
<name>A0AAD7H0A1_9AGAR</name>
<sequence>MSTPTAEAQAAADVPSDWEEDNVDVPTAEARAYAVSSTTVLYNLPEEAKQTLLRGYRFRHLQDSLREARAHPNPLADRPAVLTSYDMCCQYFKNLHALRQGINQEPGSVSSVEEDENNDEDGDEDDDGLPPLEPISRSSSEGPIHSEPAESEAADHESEDDDSANESQVPAQDQFLDAPPQTQVCDEEEFLEALPSTQVPRPAAMLTNGEAIETMRYHLDGEPVERGPTSIKCGTPGEKWAPDPDDYMIGDAECSGDEAPVANTSNAAPAQSLEVEAPRGGDSGRMAPRGAGHILRIIGTSGVREVLCHCSNGKHRGYERRRVYCFKDEMGNIVIKKAKALLLPSRTVRALDAAT</sequence>
<accession>A0AAD7H0A1</accession>
<feature type="region of interest" description="Disordered" evidence="1">
    <location>
        <begin position="221"/>
        <end position="244"/>
    </location>
</feature>
<feature type="compositionally biased region" description="Acidic residues" evidence="1">
    <location>
        <begin position="112"/>
        <end position="128"/>
    </location>
</feature>
<evidence type="ECO:0000313" key="3">
    <source>
        <dbReference type="Proteomes" id="UP001215598"/>
    </source>
</evidence>
<feature type="region of interest" description="Disordered" evidence="1">
    <location>
        <begin position="104"/>
        <end position="169"/>
    </location>
</feature>
<evidence type="ECO:0000256" key="1">
    <source>
        <dbReference type="SAM" id="MobiDB-lite"/>
    </source>
</evidence>
<reference evidence="2" key="1">
    <citation type="submission" date="2023-03" db="EMBL/GenBank/DDBJ databases">
        <title>Massive genome expansion in bonnet fungi (Mycena s.s.) driven by repeated elements and novel gene families across ecological guilds.</title>
        <authorList>
            <consortium name="Lawrence Berkeley National Laboratory"/>
            <person name="Harder C.B."/>
            <person name="Miyauchi S."/>
            <person name="Viragh M."/>
            <person name="Kuo A."/>
            <person name="Thoen E."/>
            <person name="Andreopoulos B."/>
            <person name="Lu D."/>
            <person name="Skrede I."/>
            <person name="Drula E."/>
            <person name="Henrissat B."/>
            <person name="Morin E."/>
            <person name="Kohler A."/>
            <person name="Barry K."/>
            <person name="LaButti K."/>
            <person name="Morin E."/>
            <person name="Salamov A."/>
            <person name="Lipzen A."/>
            <person name="Mereny Z."/>
            <person name="Hegedus B."/>
            <person name="Baldrian P."/>
            <person name="Stursova M."/>
            <person name="Weitz H."/>
            <person name="Taylor A."/>
            <person name="Grigoriev I.V."/>
            <person name="Nagy L.G."/>
            <person name="Martin F."/>
            <person name="Kauserud H."/>
        </authorList>
    </citation>
    <scope>NUCLEOTIDE SEQUENCE</scope>
    <source>
        <strain evidence="2">CBHHK182m</strain>
    </source>
</reference>
<dbReference type="Proteomes" id="UP001215598">
    <property type="component" value="Unassembled WGS sequence"/>
</dbReference>
<protein>
    <submittedName>
        <fullName evidence="2">Uncharacterized protein</fullName>
    </submittedName>
</protein>
<organism evidence="2 3">
    <name type="scientific">Mycena metata</name>
    <dbReference type="NCBI Taxonomy" id="1033252"/>
    <lineage>
        <taxon>Eukaryota</taxon>
        <taxon>Fungi</taxon>
        <taxon>Dikarya</taxon>
        <taxon>Basidiomycota</taxon>
        <taxon>Agaricomycotina</taxon>
        <taxon>Agaricomycetes</taxon>
        <taxon>Agaricomycetidae</taxon>
        <taxon>Agaricales</taxon>
        <taxon>Marasmiineae</taxon>
        <taxon>Mycenaceae</taxon>
        <taxon>Mycena</taxon>
    </lineage>
</organism>